<name>A0A8J6XK48_9CYAN</name>
<dbReference type="Proteomes" id="UP000629098">
    <property type="component" value="Unassembled WGS sequence"/>
</dbReference>
<keyword evidence="2" id="KW-1185">Reference proteome</keyword>
<dbReference type="AlphaFoldDB" id="A0A8J6XK48"/>
<accession>A0A8J6XK48</accession>
<sequence length="89" mass="9743">MTLTYRNKTEVLFEKLGQEDTAMITGGVTIAASASAQFSSPTQPTVQKELTVQKPITDIITKLPTSELGLTFPVNIQSDELTKALQIFR</sequence>
<organism evidence="1 2">
    <name type="scientific">Iningainema tapete BLCC-T55</name>
    <dbReference type="NCBI Taxonomy" id="2748662"/>
    <lineage>
        <taxon>Bacteria</taxon>
        <taxon>Bacillati</taxon>
        <taxon>Cyanobacteriota</taxon>
        <taxon>Cyanophyceae</taxon>
        <taxon>Nostocales</taxon>
        <taxon>Scytonemataceae</taxon>
        <taxon>Iningainema tapete</taxon>
    </lineage>
</organism>
<protein>
    <submittedName>
        <fullName evidence="1">Uncharacterized protein</fullName>
    </submittedName>
</protein>
<comment type="caution">
    <text evidence="1">The sequence shown here is derived from an EMBL/GenBank/DDBJ whole genome shotgun (WGS) entry which is preliminary data.</text>
</comment>
<evidence type="ECO:0000313" key="2">
    <source>
        <dbReference type="Proteomes" id="UP000629098"/>
    </source>
</evidence>
<gene>
    <name evidence="1" type="ORF">ICL16_09545</name>
</gene>
<evidence type="ECO:0000313" key="1">
    <source>
        <dbReference type="EMBL" id="MBD2772311.1"/>
    </source>
</evidence>
<reference evidence="1" key="1">
    <citation type="submission" date="2020-09" db="EMBL/GenBank/DDBJ databases">
        <title>Iningainema tapete sp. nov. (Scytonemataceae, Cyanobacteria) from greenhouses in central Florida (USA) produces two types of nodularin with biosynthetic potential for microcystin-LR and anabaenopeptins.</title>
        <authorList>
            <person name="Berthold D.E."/>
            <person name="Lefler F.W."/>
            <person name="Huang I.-S."/>
            <person name="Abdulla H."/>
            <person name="Zimba P.V."/>
            <person name="Laughinghouse H.D. IV."/>
        </authorList>
    </citation>
    <scope>NUCLEOTIDE SEQUENCE</scope>
    <source>
        <strain evidence="1">BLCCT55</strain>
    </source>
</reference>
<proteinExistence type="predicted"/>
<dbReference type="RefSeq" id="WP_190826693.1">
    <property type="nucleotide sequence ID" value="NZ_CAWPPI010000036.1"/>
</dbReference>
<dbReference type="EMBL" id="JACXAE010000036">
    <property type="protein sequence ID" value="MBD2772311.1"/>
    <property type="molecule type" value="Genomic_DNA"/>
</dbReference>